<reference evidence="1 2" key="2">
    <citation type="journal article" date="2017" name="Front. Plant Sci.">
        <title>Gene Classification and Mining of Molecular Markers Useful in Red Clover (Trifolium pratense) Breeding.</title>
        <authorList>
            <person name="Istvanek J."/>
            <person name="Dluhosova J."/>
            <person name="Dluhos P."/>
            <person name="Patkova L."/>
            <person name="Nedelnik J."/>
            <person name="Repkova J."/>
        </authorList>
    </citation>
    <scope>NUCLEOTIDE SEQUENCE [LARGE SCALE GENOMIC DNA]</scope>
    <source>
        <strain evidence="2">cv. Tatra</strain>
        <tissue evidence="1">Young leaves</tissue>
    </source>
</reference>
<accession>A0A2K3L0G4</accession>
<dbReference type="Proteomes" id="UP000236291">
    <property type="component" value="Unassembled WGS sequence"/>
</dbReference>
<proteinExistence type="predicted"/>
<reference evidence="1 2" key="1">
    <citation type="journal article" date="2014" name="Am. J. Bot.">
        <title>Genome assembly and annotation for red clover (Trifolium pratense; Fabaceae).</title>
        <authorList>
            <person name="Istvanek J."/>
            <person name="Jaros M."/>
            <person name="Krenek A."/>
            <person name="Repkova J."/>
        </authorList>
    </citation>
    <scope>NUCLEOTIDE SEQUENCE [LARGE SCALE GENOMIC DNA]</scope>
    <source>
        <strain evidence="2">cv. Tatra</strain>
        <tissue evidence="1">Young leaves</tissue>
    </source>
</reference>
<evidence type="ECO:0000313" key="2">
    <source>
        <dbReference type="Proteomes" id="UP000236291"/>
    </source>
</evidence>
<gene>
    <name evidence="1" type="ORF">L195_g027911</name>
</gene>
<dbReference type="ExpressionAtlas" id="A0A2K3L0G4">
    <property type="expression patterns" value="baseline"/>
</dbReference>
<protein>
    <submittedName>
        <fullName evidence="1">Putative TIR-NBS-LRR resistance protein</fullName>
    </submittedName>
</protein>
<comment type="caution">
    <text evidence="1">The sequence shown here is derived from an EMBL/GenBank/DDBJ whole genome shotgun (WGS) entry which is preliminary data.</text>
</comment>
<organism evidence="1 2">
    <name type="scientific">Trifolium pratense</name>
    <name type="common">Red clover</name>
    <dbReference type="NCBI Taxonomy" id="57577"/>
    <lineage>
        <taxon>Eukaryota</taxon>
        <taxon>Viridiplantae</taxon>
        <taxon>Streptophyta</taxon>
        <taxon>Embryophyta</taxon>
        <taxon>Tracheophyta</taxon>
        <taxon>Spermatophyta</taxon>
        <taxon>Magnoliopsida</taxon>
        <taxon>eudicotyledons</taxon>
        <taxon>Gunneridae</taxon>
        <taxon>Pentapetalae</taxon>
        <taxon>rosids</taxon>
        <taxon>fabids</taxon>
        <taxon>Fabales</taxon>
        <taxon>Fabaceae</taxon>
        <taxon>Papilionoideae</taxon>
        <taxon>50 kb inversion clade</taxon>
        <taxon>NPAAA clade</taxon>
        <taxon>Hologalegina</taxon>
        <taxon>IRL clade</taxon>
        <taxon>Trifolieae</taxon>
        <taxon>Trifolium</taxon>
    </lineage>
</organism>
<evidence type="ECO:0000313" key="1">
    <source>
        <dbReference type="EMBL" id="PNX72022.1"/>
    </source>
</evidence>
<dbReference type="EMBL" id="ASHM01024102">
    <property type="protein sequence ID" value="PNX72022.1"/>
    <property type="molecule type" value="Genomic_DNA"/>
</dbReference>
<name>A0A2K3L0G4_TRIPR</name>
<sequence>MPLRLDLKKADGSNTEHIWLIYISRPHCHFVTTGATVTFKAHPDVQLKTWGLRMVFEHDIASSFELGTDEVHQQGYLHLNLVHESSSSTGPEVQIPYNWYVTEEEKNSKIQLRYNWHVTEEEEVESSEVNVKENHLSNMGLTI</sequence>
<dbReference type="AlphaFoldDB" id="A0A2K3L0G4"/>